<dbReference type="GO" id="GO:0005576">
    <property type="term" value="C:extracellular region"/>
    <property type="evidence" value="ECO:0007669"/>
    <property type="project" value="InterPro"/>
</dbReference>
<evidence type="ECO:0000313" key="3">
    <source>
        <dbReference type="Proteomes" id="UP000887116"/>
    </source>
</evidence>
<dbReference type="CDD" id="cd05380">
    <property type="entry name" value="CAP_euk"/>
    <property type="match status" value="1"/>
</dbReference>
<dbReference type="PANTHER" id="PTHR10334">
    <property type="entry name" value="CYSTEINE-RICH SECRETORY PROTEIN-RELATED"/>
    <property type="match status" value="1"/>
</dbReference>
<feature type="domain" description="SCP" evidence="1">
    <location>
        <begin position="69"/>
        <end position="238"/>
    </location>
</feature>
<dbReference type="PRINTS" id="PR00837">
    <property type="entry name" value="V5TPXLIKE"/>
</dbReference>
<evidence type="ECO:0000259" key="1">
    <source>
        <dbReference type="SMART" id="SM00198"/>
    </source>
</evidence>
<dbReference type="Pfam" id="PF00188">
    <property type="entry name" value="CAP"/>
    <property type="match status" value="1"/>
</dbReference>
<dbReference type="Gene3D" id="3.40.33.10">
    <property type="entry name" value="CAP"/>
    <property type="match status" value="1"/>
</dbReference>
<dbReference type="Proteomes" id="UP000887116">
    <property type="component" value="Unassembled WGS sequence"/>
</dbReference>
<comment type="caution">
    <text evidence="2">The sequence shown here is derived from an EMBL/GenBank/DDBJ whole genome shotgun (WGS) entry which is preliminary data.</text>
</comment>
<dbReference type="PRINTS" id="PR00838">
    <property type="entry name" value="V5ALLERGEN"/>
</dbReference>
<dbReference type="InterPro" id="IPR014044">
    <property type="entry name" value="CAP_dom"/>
</dbReference>
<dbReference type="PROSITE" id="PS01010">
    <property type="entry name" value="CRISP_2"/>
    <property type="match status" value="1"/>
</dbReference>
<dbReference type="InterPro" id="IPR002413">
    <property type="entry name" value="V5_allergen-like"/>
</dbReference>
<dbReference type="OrthoDB" id="414826at2759"/>
<dbReference type="SMART" id="SM00198">
    <property type="entry name" value="SCP"/>
    <property type="match status" value="1"/>
</dbReference>
<keyword evidence="3" id="KW-1185">Reference proteome</keyword>
<dbReference type="EMBL" id="BMAO01020201">
    <property type="protein sequence ID" value="GFQ65657.1"/>
    <property type="molecule type" value="Genomic_DNA"/>
</dbReference>
<dbReference type="AlphaFoldDB" id="A0A8X6H263"/>
<dbReference type="InterPro" id="IPR035940">
    <property type="entry name" value="CAP_sf"/>
</dbReference>
<name>A0A8X6H263_TRICU</name>
<protein>
    <recommendedName>
        <fullName evidence="1">SCP domain-containing protein</fullName>
    </recommendedName>
</protein>
<sequence>MHFNKTNAILKSETIFLEMLFFILTLSYTLTWADSEKCPDEYARLSEDHTYCLDIDPKCNIRDKDVTQDEIDHILKLHNKYRSRVALGQETKAGGLPTASDMLEMVWDEELAGIAQKWANNCLTKHDCNECREVANFPVGQNIRTSKQACYTSQCVKPSDRKHDWGKTVKSFYDEVNDYDKSWLSLFEDREEVDIGHFTQVVWAKTWRIGCGFAAFVKGKTYTKFYVCNYGPAGNIEDAPVYEQGKPGSACPINSCVRGETCTGGKDYPGLCKMLDPDTAPIYERYLKDSLFFCDSSTETEDCAAAVDGTSNWIFTRNLQGM</sequence>
<evidence type="ECO:0000313" key="2">
    <source>
        <dbReference type="EMBL" id="GFQ65657.1"/>
    </source>
</evidence>
<dbReference type="InterPro" id="IPR001283">
    <property type="entry name" value="CRISP-related"/>
</dbReference>
<accession>A0A8X6H263</accession>
<reference evidence="2" key="1">
    <citation type="submission" date="2020-07" db="EMBL/GenBank/DDBJ databases">
        <title>Multicomponent nature underlies the extraordinary mechanical properties of spider dragline silk.</title>
        <authorList>
            <person name="Kono N."/>
            <person name="Nakamura H."/>
            <person name="Mori M."/>
            <person name="Yoshida Y."/>
            <person name="Ohtoshi R."/>
            <person name="Malay A.D."/>
            <person name="Moran D.A.P."/>
            <person name="Tomita M."/>
            <person name="Numata K."/>
            <person name="Arakawa K."/>
        </authorList>
    </citation>
    <scope>NUCLEOTIDE SEQUENCE</scope>
</reference>
<proteinExistence type="predicted"/>
<dbReference type="InterPro" id="IPR018244">
    <property type="entry name" value="Allrgn_V5/Tpx1_CS"/>
</dbReference>
<dbReference type="PROSITE" id="PS01009">
    <property type="entry name" value="CRISP_1"/>
    <property type="match status" value="1"/>
</dbReference>
<dbReference type="SUPFAM" id="SSF55797">
    <property type="entry name" value="PR-1-like"/>
    <property type="match status" value="1"/>
</dbReference>
<gene>
    <name evidence="2" type="ORF">TNCT_700941</name>
</gene>
<organism evidence="2 3">
    <name type="scientific">Trichonephila clavata</name>
    <name type="common">Joro spider</name>
    <name type="synonym">Nephila clavata</name>
    <dbReference type="NCBI Taxonomy" id="2740835"/>
    <lineage>
        <taxon>Eukaryota</taxon>
        <taxon>Metazoa</taxon>
        <taxon>Ecdysozoa</taxon>
        <taxon>Arthropoda</taxon>
        <taxon>Chelicerata</taxon>
        <taxon>Arachnida</taxon>
        <taxon>Araneae</taxon>
        <taxon>Araneomorphae</taxon>
        <taxon>Entelegynae</taxon>
        <taxon>Araneoidea</taxon>
        <taxon>Nephilidae</taxon>
        <taxon>Trichonephila</taxon>
    </lineage>
</organism>